<reference evidence="16 17" key="1">
    <citation type="submission" date="2018-06" db="EMBL/GenBank/DDBJ databases">
        <authorList>
            <consortium name="Pathogen Informatics"/>
            <person name="Doyle S."/>
        </authorList>
    </citation>
    <scope>NUCLEOTIDE SEQUENCE [LARGE SCALE GENOMIC DNA]</scope>
    <source>
        <strain evidence="16 17">NCTC7927</strain>
    </source>
</reference>
<evidence type="ECO:0000256" key="1">
    <source>
        <dbReference type="ARBA" id="ARBA00000683"/>
    </source>
</evidence>
<keyword evidence="16" id="KW-0670">Pyruvate</keyword>
<dbReference type="GO" id="GO:0008982">
    <property type="term" value="F:protein-N(PI)-phosphohistidine-sugar phosphotransferase activity"/>
    <property type="evidence" value="ECO:0007669"/>
    <property type="project" value="InterPro"/>
</dbReference>
<dbReference type="AlphaFoldDB" id="A0A376M4N9"/>
<gene>
    <name evidence="16" type="primary">fryA_1</name>
    <name evidence="16" type="ORF">NCTC7927_01705</name>
</gene>
<evidence type="ECO:0000256" key="9">
    <source>
        <dbReference type="ARBA" id="ARBA00022597"/>
    </source>
</evidence>
<dbReference type="GO" id="GO:0016020">
    <property type="term" value="C:membrane"/>
    <property type="evidence" value="ECO:0007669"/>
    <property type="project" value="InterPro"/>
</dbReference>
<evidence type="ECO:0000256" key="5">
    <source>
        <dbReference type="ARBA" id="ARBA00012232"/>
    </source>
</evidence>
<dbReference type="PANTHER" id="PTHR46244">
    <property type="entry name" value="PHOSPHOENOLPYRUVATE-PROTEIN PHOSPHOTRANSFERASE"/>
    <property type="match status" value="1"/>
</dbReference>
<evidence type="ECO:0000313" key="17">
    <source>
        <dbReference type="Proteomes" id="UP000254043"/>
    </source>
</evidence>
<evidence type="ECO:0000256" key="2">
    <source>
        <dbReference type="ARBA" id="ARBA00001946"/>
    </source>
</evidence>
<dbReference type="InterPro" id="IPR015813">
    <property type="entry name" value="Pyrv/PenolPyrv_kinase-like_dom"/>
</dbReference>
<dbReference type="NCBIfam" id="TIGR00848">
    <property type="entry name" value="fruA"/>
    <property type="match status" value="1"/>
</dbReference>
<dbReference type="InterPro" id="IPR016152">
    <property type="entry name" value="PTrfase/Anion_transptr"/>
</dbReference>
<evidence type="ECO:0000259" key="15">
    <source>
        <dbReference type="PROSITE" id="PS51094"/>
    </source>
</evidence>
<keyword evidence="11" id="KW-0598">Phosphotransferase system</keyword>
<keyword evidence="8" id="KW-0597">Phosphoprotein</keyword>
<keyword evidence="6" id="KW-0813">Transport</keyword>
<dbReference type="SUPFAM" id="SSF52009">
    <property type="entry name" value="Phosphohistidine domain"/>
    <property type="match status" value="1"/>
</dbReference>
<evidence type="ECO:0000256" key="13">
    <source>
        <dbReference type="ARBA" id="ARBA00022777"/>
    </source>
</evidence>
<dbReference type="Gene3D" id="3.50.30.10">
    <property type="entry name" value="Phosphohistidine domain"/>
    <property type="match status" value="1"/>
</dbReference>
<dbReference type="InterPro" id="IPR008279">
    <property type="entry name" value="PEP-util_enz_mobile_dom"/>
</dbReference>
<comment type="catalytic activity">
    <reaction evidence="1">
        <text>L-histidyl-[protein] + phosphoenolpyruvate = N(pros)-phospho-L-histidyl-[protein] + pyruvate</text>
        <dbReference type="Rhea" id="RHEA:23880"/>
        <dbReference type="Rhea" id="RHEA-COMP:9745"/>
        <dbReference type="Rhea" id="RHEA-COMP:9746"/>
        <dbReference type="ChEBI" id="CHEBI:15361"/>
        <dbReference type="ChEBI" id="CHEBI:29979"/>
        <dbReference type="ChEBI" id="CHEBI:58702"/>
        <dbReference type="ChEBI" id="CHEBI:64837"/>
        <dbReference type="EC" id="2.7.3.9"/>
    </reaction>
</comment>
<evidence type="ECO:0000256" key="8">
    <source>
        <dbReference type="ARBA" id="ARBA00022553"/>
    </source>
</evidence>
<keyword evidence="10 16" id="KW-0808">Transferase</keyword>
<accession>A0A376M4N9</accession>
<dbReference type="SUPFAM" id="SSF55804">
    <property type="entry name" value="Phoshotransferase/anion transport protein"/>
    <property type="match status" value="1"/>
</dbReference>
<dbReference type="InterPro" id="IPR050499">
    <property type="entry name" value="PEP-utilizing_PTS_enzyme"/>
</dbReference>
<dbReference type="SUPFAM" id="SSF51621">
    <property type="entry name" value="Phosphoenolpyruvate/pyruvate domain"/>
    <property type="match status" value="1"/>
</dbReference>
<dbReference type="GO" id="GO:0016301">
    <property type="term" value="F:kinase activity"/>
    <property type="evidence" value="ECO:0007669"/>
    <property type="project" value="UniProtKB-KW"/>
</dbReference>
<keyword evidence="12" id="KW-0479">Metal-binding</keyword>
<dbReference type="InterPro" id="IPR040442">
    <property type="entry name" value="Pyrv_kinase-like_dom_sf"/>
</dbReference>
<sequence>MLHITWPELKPRNNLVLEKPTILVAEDLTPSQFLSLDLKNLAGMILEKTGRTSHTLILARASAIPVLSGLPLDAIARYAGQPAVLDAQCGVLAINPNDAVSGYYQVAQTLADKRQKQQAQAAAQLAYSRDNKRIDIAANIGTALEAPGAFANGAEGVGLFRTEMLYMDRDSAPDEQEQFEAYQQVLLAAGDKPIIFRTMDIGGDKSIPYLNIPQEENPFLGYRAVRIYPEFAGLFRTQLRAILRAASFGNAQLMIPMVHSLDQILWVKGEIQKAIVELKRDGLRHAETITLGIMVEVPSVCYIIDHFCDEVDFFSIGSNDMTQYLYAVDRNNPRVSPLYNPITPSFLRMLQQIITTAHQRGKWVGICGELGGESRYLPLLLGLGLDELSMSSPRIPAVKSQLRQLDSEACRELARQACECRSAQEIEALLTAFTPEEDVRPLLALENIFVDQSFSNKEQAIQFLCGNLGVNGRTEHPFELEEDVWQREEIVTTGVGFGVAIPHTKSQWIRHSSISIARLAKPVDWQSEMGEVELVIMLTLGANEGMNHVKVFSQLARKLVNKNFRQSLFAAQDAQSILTLLETELTF</sequence>
<evidence type="ECO:0000256" key="11">
    <source>
        <dbReference type="ARBA" id="ARBA00022683"/>
    </source>
</evidence>
<dbReference type="CDD" id="cd00211">
    <property type="entry name" value="PTS_IIA_fru"/>
    <property type="match status" value="1"/>
</dbReference>
<dbReference type="GO" id="GO:0005737">
    <property type="term" value="C:cytoplasm"/>
    <property type="evidence" value="ECO:0007669"/>
    <property type="project" value="UniProtKB-SubCell"/>
</dbReference>
<keyword evidence="9" id="KW-0762">Sugar transport</keyword>
<evidence type="ECO:0000256" key="12">
    <source>
        <dbReference type="ARBA" id="ARBA00022723"/>
    </source>
</evidence>
<organism evidence="16 17">
    <name type="scientific">Escherichia coli</name>
    <dbReference type="NCBI Taxonomy" id="562"/>
    <lineage>
        <taxon>Bacteria</taxon>
        <taxon>Pseudomonadati</taxon>
        <taxon>Pseudomonadota</taxon>
        <taxon>Gammaproteobacteria</taxon>
        <taxon>Enterobacterales</taxon>
        <taxon>Enterobacteriaceae</taxon>
        <taxon>Escherichia</taxon>
    </lineage>
</organism>
<dbReference type="InterPro" id="IPR036637">
    <property type="entry name" value="Phosphohistidine_dom_sf"/>
</dbReference>
<dbReference type="PANTHER" id="PTHR46244:SF4">
    <property type="entry name" value="MULTIPHOSPHORYL TRANSFER PROTEIN 1-RELATED"/>
    <property type="match status" value="1"/>
</dbReference>
<dbReference type="EC" id="2.7.3.9" evidence="5"/>
<name>A0A376M4N9_ECOLX</name>
<keyword evidence="7" id="KW-0963">Cytoplasm</keyword>
<dbReference type="Gene3D" id="3.40.930.10">
    <property type="entry name" value="Mannitol-specific EII, Chain A"/>
    <property type="match status" value="1"/>
</dbReference>
<evidence type="ECO:0000256" key="6">
    <source>
        <dbReference type="ARBA" id="ARBA00022448"/>
    </source>
</evidence>
<evidence type="ECO:0000313" key="16">
    <source>
        <dbReference type="EMBL" id="STF92970.1"/>
    </source>
</evidence>
<proteinExistence type="inferred from homology"/>
<dbReference type="InterPro" id="IPR000121">
    <property type="entry name" value="PEP_util_C"/>
</dbReference>
<dbReference type="PRINTS" id="PR01736">
    <property type="entry name" value="PHPHTRNFRASE"/>
</dbReference>
<dbReference type="EMBL" id="UGAK01000003">
    <property type="protein sequence ID" value="STF92970.1"/>
    <property type="molecule type" value="Genomic_DNA"/>
</dbReference>
<dbReference type="GO" id="GO:0046872">
    <property type="term" value="F:metal ion binding"/>
    <property type="evidence" value="ECO:0007669"/>
    <property type="project" value="UniProtKB-KW"/>
</dbReference>
<dbReference type="PROSITE" id="PS00742">
    <property type="entry name" value="PEP_ENZYMES_2"/>
    <property type="match status" value="1"/>
</dbReference>
<dbReference type="NCBIfam" id="TIGR01417">
    <property type="entry name" value="PTS_I_fam"/>
    <property type="match status" value="1"/>
</dbReference>
<keyword evidence="14" id="KW-0460">Magnesium</keyword>
<evidence type="ECO:0000256" key="10">
    <source>
        <dbReference type="ARBA" id="ARBA00022679"/>
    </source>
</evidence>
<comment type="similarity">
    <text evidence="4">Belongs to the PEP-utilizing enzyme family.</text>
</comment>
<comment type="cofactor">
    <cofactor evidence="2">
        <name>Mg(2+)</name>
        <dbReference type="ChEBI" id="CHEBI:18420"/>
    </cofactor>
</comment>
<evidence type="ECO:0000256" key="14">
    <source>
        <dbReference type="ARBA" id="ARBA00022842"/>
    </source>
</evidence>
<dbReference type="Pfam" id="PF00391">
    <property type="entry name" value="PEP-utilizers"/>
    <property type="match status" value="1"/>
</dbReference>
<dbReference type="InterPro" id="IPR002178">
    <property type="entry name" value="PTS_EIIA_type-2_dom"/>
</dbReference>
<evidence type="ECO:0000256" key="7">
    <source>
        <dbReference type="ARBA" id="ARBA00022490"/>
    </source>
</evidence>
<dbReference type="Pfam" id="PF00359">
    <property type="entry name" value="PTS_EIIA_2"/>
    <property type="match status" value="1"/>
</dbReference>
<comment type="subcellular location">
    <subcellularLocation>
        <location evidence="3">Cytoplasm</location>
    </subcellularLocation>
</comment>
<dbReference type="PROSITE" id="PS51094">
    <property type="entry name" value="PTS_EIIA_TYPE_2"/>
    <property type="match status" value="1"/>
</dbReference>
<feature type="domain" description="PTS EIIA type-2" evidence="15">
    <location>
        <begin position="441"/>
        <end position="584"/>
    </location>
</feature>
<dbReference type="InterPro" id="IPR023151">
    <property type="entry name" value="PEP_util_CS"/>
</dbReference>
<dbReference type="GO" id="GO:0009401">
    <property type="term" value="P:phosphoenolpyruvate-dependent sugar phosphotransferase system"/>
    <property type="evidence" value="ECO:0007669"/>
    <property type="project" value="UniProtKB-KW"/>
</dbReference>
<dbReference type="GO" id="GO:0008965">
    <property type="term" value="F:phosphoenolpyruvate-protein phosphotransferase activity"/>
    <property type="evidence" value="ECO:0007669"/>
    <property type="project" value="UniProtKB-EC"/>
</dbReference>
<dbReference type="Proteomes" id="UP000254043">
    <property type="component" value="Unassembled WGS sequence"/>
</dbReference>
<protein>
    <recommendedName>
        <fullName evidence="5">phosphoenolpyruvate--protein phosphotransferase</fullName>
        <ecNumber evidence="5">2.7.3.9</ecNumber>
    </recommendedName>
</protein>
<dbReference type="InterPro" id="IPR006318">
    <property type="entry name" value="PTS_EI-like"/>
</dbReference>
<keyword evidence="13" id="KW-0418">Kinase</keyword>
<evidence type="ECO:0000256" key="3">
    <source>
        <dbReference type="ARBA" id="ARBA00004496"/>
    </source>
</evidence>
<dbReference type="InterPro" id="IPR004715">
    <property type="entry name" value="PTS_IIA_fruc"/>
</dbReference>
<evidence type="ECO:0000256" key="4">
    <source>
        <dbReference type="ARBA" id="ARBA00007837"/>
    </source>
</evidence>
<dbReference type="Gene3D" id="3.20.20.60">
    <property type="entry name" value="Phosphoenolpyruvate-binding domains"/>
    <property type="match status" value="1"/>
</dbReference>
<dbReference type="Pfam" id="PF02896">
    <property type="entry name" value="PEP-utilizers_C"/>
    <property type="match status" value="1"/>
</dbReference>